<dbReference type="GO" id="GO:0008883">
    <property type="term" value="F:glutamyl-tRNA reductase activity"/>
    <property type="evidence" value="ECO:0007669"/>
    <property type="project" value="UniProtKB-UniRule"/>
</dbReference>
<dbReference type="InterPro" id="IPR015896">
    <property type="entry name" value="4pyrrol_synth_GluRdtase_dimer"/>
</dbReference>
<dbReference type="RefSeq" id="WP_132742718.1">
    <property type="nucleotide sequence ID" value="NZ_SLXK01000001.1"/>
</dbReference>
<feature type="domain" description="Tetrapyrrole biosynthesis glutamyl-tRNA reductase dimerisation" evidence="16">
    <location>
        <begin position="320"/>
        <end position="418"/>
    </location>
</feature>
<feature type="binding site" evidence="9 11">
    <location>
        <begin position="114"/>
        <end position="116"/>
    </location>
    <ligand>
        <name>substrate</name>
    </ligand>
</feature>
<dbReference type="SUPFAM" id="SSF51735">
    <property type="entry name" value="NAD(P)-binding Rossmann-fold domains"/>
    <property type="match status" value="1"/>
</dbReference>
<comment type="similarity">
    <text evidence="2 9 14">Belongs to the glutamyl-tRNA reductase family.</text>
</comment>
<evidence type="ECO:0000256" key="2">
    <source>
        <dbReference type="ARBA" id="ARBA00005916"/>
    </source>
</evidence>
<dbReference type="InterPro" id="IPR006151">
    <property type="entry name" value="Shikm_DH/Glu-tRNA_Rdtase"/>
</dbReference>
<evidence type="ECO:0000256" key="5">
    <source>
        <dbReference type="ARBA" id="ARBA00023002"/>
    </source>
</evidence>
<dbReference type="AlphaFoldDB" id="A0A4R2PAV6"/>
<accession>A0A4R2PAV6</accession>
<feature type="region of interest" description="Disordered" evidence="15">
    <location>
        <begin position="427"/>
        <end position="457"/>
    </location>
</feature>
<evidence type="ECO:0000259" key="17">
    <source>
        <dbReference type="Pfam" id="PF01488"/>
    </source>
</evidence>
<dbReference type="InterPro" id="IPR000343">
    <property type="entry name" value="4pyrrol_synth_GluRdtase"/>
</dbReference>
<feature type="site" description="Important for activity" evidence="9 13">
    <location>
        <position position="99"/>
    </location>
</feature>
<proteinExistence type="inferred from homology"/>
<comment type="domain">
    <text evidence="9">Possesses an unusual extended V-shaped dimeric structure with each monomer consisting of three distinct domains arranged along a curved 'spinal' alpha-helix. The N-terminal catalytic domain specifically recognizes the glutamate moiety of the substrate. The second domain is the NADPH-binding domain, and the third C-terminal domain is responsible for dimerization.</text>
</comment>
<evidence type="ECO:0000259" key="16">
    <source>
        <dbReference type="Pfam" id="PF00745"/>
    </source>
</evidence>
<dbReference type="PROSITE" id="PS00747">
    <property type="entry name" value="GLUTR"/>
    <property type="match status" value="1"/>
</dbReference>
<comment type="subunit">
    <text evidence="9">Homodimer.</text>
</comment>
<evidence type="ECO:0000256" key="1">
    <source>
        <dbReference type="ARBA" id="ARBA00005059"/>
    </source>
</evidence>
<dbReference type="InterPro" id="IPR015895">
    <property type="entry name" value="4pyrrol_synth_GluRdtase_N"/>
</dbReference>
<dbReference type="NCBIfam" id="TIGR01035">
    <property type="entry name" value="hemA"/>
    <property type="match status" value="1"/>
</dbReference>
<dbReference type="GO" id="GO:0050661">
    <property type="term" value="F:NADP binding"/>
    <property type="evidence" value="ECO:0007669"/>
    <property type="project" value="InterPro"/>
</dbReference>
<evidence type="ECO:0000256" key="15">
    <source>
        <dbReference type="SAM" id="MobiDB-lite"/>
    </source>
</evidence>
<dbReference type="HAMAP" id="MF_00087">
    <property type="entry name" value="Glu_tRNA_reductase"/>
    <property type="match status" value="1"/>
</dbReference>
<comment type="catalytic activity">
    <reaction evidence="7 9 14">
        <text>(S)-4-amino-5-oxopentanoate + tRNA(Glu) + NADP(+) = L-glutamyl-tRNA(Glu) + NADPH + H(+)</text>
        <dbReference type="Rhea" id="RHEA:12344"/>
        <dbReference type="Rhea" id="RHEA-COMP:9663"/>
        <dbReference type="Rhea" id="RHEA-COMP:9680"/>
        <dbReference type="ChEBI" id="CHEBI:15378"/>
        <dbReference type="ChEBI" id="CHEBI:57501"/>
        <dbReference type="ChEBI" id="CHEBI:57783"/>
        <dbReference type="ChEBI" id="CHEBI:58349"/>
        <dbReference type="ChEBI" id="CHEBI:78442"/>
        <dbReference type="ChEBI" id="CHEBI:78520"/>
        <dbReference type="EC" id="1.2.1.70"/>
    </reaction>
</comment>
<evidence type="ECO:0000256" key="6">
    <source>
        <dbReference type="ARBA" id="ARBA00023244"/>
    </source>
</evidence>
<keyword evidence="4 9" id="KW-0521">NADP</keyword>
<evidence type="ECO:0000256" key="11">
    <source>
        <dbReference type="PIRSR" id="PIRSR000445-2"/>
    </source>
</evidence>
<protein>
    <recommendedName>
        <fullName evidence="8 9">Glutamyl-tRNA reductase</fullName>
        <shortName evidence="9">GluTR</shortName>
        <ecNumber evidence="3 9">1.2.1.70</ecNumber>
    </recommendedName>
</protein>
<reference evidence="19 20" key="1">
    <citation type="submission" date="2019-03" db="EMBL/GenBank/DDBJ databases">
        <title>Genomic Encyclopedia of Type Strains, Phase IV (KMG-IV): sequencing the most valuable type-strain genomes for metagenomic binning, comparative biology and taxonomic classification.</title>
        <authorList>
            <person name="Goeker M."/>
        </authorList>
    </citation>
    <scope>NUCLEOTIDE SEQUENCE [LARGE SCALE GENOMIC DNA]</scope>
    <source>
        <strain evidence="19 20">DSM 19377</strain>
    </source>
</reference>
<dbReference type="Pfam" id="PF05201">
    <property type="entry name" value="GlutR_N"/>
    <property type="match status" value="1"/>
</dbReference>
<evidence type="ECO:0000256" key="9">
    <source>
        <dbReference type="HAMAP-Rule" id="MF_00087"/>
    </source>
</evidence>
<feature type="compositionally biased region" description="Basic and acidic residues" evidence="15">
    <location>
        <begin position="427"/>
        <end position="437"/>
    </location>
</feature>
<dbReference type="Gene3D" id="3.40.50.720">
    <property type="entry name" value="NAD(P)-binding Rossmann-like Domain"/>
    <property type="match status" value="1"/>
</dbReference>
<evidence type="ECO:0000259" key="18">
    <source>
        <dbReference type="Pfam" id="PF05201"/>
    </source>
</evidence>
<dbReference type="FunFam" id="3.40.50.720:FF:000031">
    <property type="entry name" value="Glutamyl-tRNA reductase"/>
    <property type="match status" value="1"/>
</dbReference>
<feature type="binding site" evidence="9 11">
    <location>
        <begin position="49"/>
        <end position="52"/>
    </location>
    <ligand>
        <name>substrate</name>
    </ligand>
</feature>
<comment type="miscellaneous">
    <text evidence="9">During catalysis, the active site Cys acts as a nucleophile attacking the alpha-carbonyl group of tRNA-bound glutamate with the formation of a thioester intermediate between enzyme and glutamate, and the concomitant release of tRNA(Glu). The thioester intermediate is finally reduced by direct hydride transfer from NADPH, to form the product GSA.</text>
</comment>
<organism evidence="19 20">
    <name type="scientific">Scopulibacillus darangshiensis</name>
    <dbReference type="NCBI Taxonomy" id="442528"/>
    <lineage>
        <taxon>Bacteria</taxon>
        <taxon>Bacillati</taxon>
        <taxon>Bacillota</taxon>
        <taxon>Bacilli</taxon>
        <taxon>Bacillales</taxon>
        <taxon>Sporolactobacillaceae</taxon>
        <taxon>Scopulibacillus</taxon>
    </lineage>
</organism>
<dbReference type="InterPro" id="IPR036453">
    <property type="entry name" value="GluRdtase_dimer_dom_sf"/>
</dbReference>
<dbReference type="Pfam" id="PF00745">
    <property type="entry name" value="GlutR_dimer"/>
    <property type="match status" value="1"/>
</dbReference>
<dbReference type="Proteomes" id="UP000295416">
    <property type="component" value="Unassembled WGS sequence"/>
</dbReference>
<feature type="binding site" evidence="9 11">
    <location>
        <position position="120"/>
    </location>
    <ligand>
        <name>substrate</name>
    </ligand>
</feature>
<dbReference type="InterPro" id="IPR036343">
    <property type="entry name" value="GluRdtase_N_sf"/>
</dbReference>
<evidence type="ECO:0000256" key="3">
    <source>
        <dbReference type="ARBA" id="ARBA00012970"/>
    </source>
</evidence>
<evidence type="ECO:0000256" key="12">
    <source>
        <dbReference type="PIRSR" id="PIRSR000445-3"/>
    </source>
</evidence>
<comment type="pathway">
    <text evidence="1 9 14">Porphyrin-containing compound metabolism; protoporphyrin-IX biosynthesis; 5-aminolevulinate from L-glutamyl-tRNA(Glu): step 1/2.</text>
</comment>
<dbReference type="SUPFAM" id="SSF69742">
    <property type="entry name" value="Glutamyl tRNA-reductase catalytic, N-terminal domain"/>
    <property type="match status" value="1"/>
</dbReference>
<dbReference type="InterPro" id="IPR036291">
    <property type="entry name" value="NAD(P)-bd_dom_sf"/>
</dbReference>
<gene>
    <name evidence="9" type="primary">hemA</name>
    <name evidence="19" type="ORF">EV207_101198</name>
</gene>
<feature type="binding site" evidence="9 11">
    <location>
        <position position="109"/>
    </location>
    <ligand>
        <name>substrate</name>
    </ligand>
</feature>
<dbReference type="EC" id="1.2.1.70" evidence="3 9"/>
<dbReference type="GO" id="GO:0019353">
    <property type="term" value="P:protoporphyrinogen IX biosynthetic process from glutamate"/>
    <property type="evidence" value="ECO:0007669"/>
    <property type="project" value="TreeGrafter"/>
</dbReference>
<feature type="domain" description="Quinate/shikimate 5-dehydrogenase/glutamyl-tRNA reductase" evidence="17">
    <location>
        <begin position="171"/>
        <end position="306"/>
    </location>
</feature>
<dbReference type="OrthoDB" id="110209at2"/>
<dbReference type="PANTHER" id="PTHR43013:SF1">
    <property type="entry name" value="GLUTAMYL-TRNA REDUCTASE"/>
    <property type="match status" value="1"/>
</dbReference>
<dbReference type="CDD" id="cd05213">
    <property type="entry name" value="NAD_bind_Glutamyl_tRNA_reduct"/>
    <property type="match status" value="1"/>
</dbReference>
<dbReference type="PANTHER" id="PTHR43013">
    <property type="entry name" value="GLUTAMYL-TRNA REDUCTASE"/>
    <property type="match status" value="1"/>
</dbReference>
<evidence type="ECO:0000313" key="19">
    <source>
        <dbReference type="EMBL" id="TCP32220.1"/>
    </source>
</evidence>
<sequence length="457" mass="51185">MHILSIGINHRTAPVNIREKFTFDASTLHEALIRLRHTKSIFEDVIVSTCNRTEIFVVADQLHTGRHYTKTFLAEWFGIEKEQLTPFLFIKEDEGAIEHLFRVTCGLDSMILGETQILGQIRDGFLTAQGHQTTGTIFNELFKEAITLAKRAHSETAINDNAVSVSYAAVELAKQIFGRLDDKHILIVGAGKMSELTAKHLDSQGVSKITVMNRTVEKALELAKRFSGQAAKMSEMAETLADADILISSTGSRDTILHSDFVKKAVKQRKGRPLFMVDIAVPRDIEPAINDIDGVFLYDIDDLEGIVQANLADRKEAALQIELFIEEQLMTFKQWLQTLGVVPVISALRKKALNVQAETMKSIERKIPDLSDRERKVINKHTKSIVNQLLRDPIQKAKELAAGPDANASLQMLIDIFAIEDDVQEEKDLQDRKERAKQVTLDTSKPKTAESDAAKVY</sequence>
<feature type="compositionally biased region" description="Basic and acidic residues" evidence="15">
    <location>
        <begin position="444"/>
        <end position="457"/>
    </location>
</feature>
<evidence type="ECO:0000256" key="13">
    <source>
        <dbReference type="PIRSR" id="PIRSR000445-4"/>
    </source>
</evidence>
<dbReference type="FunFam" id="3.30.460.30:FF:000001">
    <property type="entry name" value="Glutamyl-tRNA reductase"/>
    <property type="match status" value="1"/>
</dbReference>
<keyword evidence="20" id="KW-1185">Reference proteome</keyword>
<dbReference type="NCBIfam" id="NF000744">
    <property type="entry name" value="PRK00045.1-3"/>
    <property type="match status" value="1"/>
</dbReference>
<feature type="active site" description="Nucleophile" evidence="9 10">
    <location>
        <position position="50"/>
    </location>
</feature>
<dbReference type="UniPathway" id="UPA00251">
    <property type="reaction ID" value="UER00316"/>
</dbReference>
<evidence type="ECO:0000256" key="7">
    <source>
        <dbReference type="ARBA" id="ARBA00047464"/>
    </source>
</evidence>
<feature type="binding site" evidence="9 12">
    <location>
        <begin position="189"/>
        <end position="194"/>
    </location>
    <ligand>
        <name>NADP(+)</name>
        <dbReference type="ChEBI" id="CHEBI:58349"/>
    </ligand>
</feature>
<keyword evidence="5 9" id="KW-0560">Oxidoreductase</keyword>
<dbReference type="InterPro" id="IPR018214">
    <property type="entry name" value="GluRdtase_CS"/>
</dbReference>
<evidence type="ECO:0000256" key="4">
    <source>
        <dbReference type="ARBA" id="ARBA00022857"/>
    </source>
</evidence>
<feature type="domain" description="Glutamyl-tRNA reductase N-terminal" evidence="18">
    <location>
        <begin position="6"/>
        <end position="156"/>
    </location>
</feature>
<evidence type="ECO:0000256" key="8">
    <source>
        <dbReference type="ARBA" id="ARBA00068659"/>
    </source>
</evidence>
<name>A0A4R2PAV6_9BACL</name>
<dbReference type="Gene3D" id="3.30.460.30">
    <property type="entry name" value="Glutamyl-tRNA reductase, N-terminal domain"/>
    <property type="match status" value="1"/>
</dbReference>
<comment type="function">
    <text evidence="9">Catalyzes the NADPH-dependent reduction of glutamyl-tRNA(Glu) to glutamate 1-semialdehyde (GSA).</text>
</comment>
<evidence type="ECO:0000313" key="20">
    <source>
        <dbReference type="Proteomes" id="UP000295416"/>
    </source>
</evidence>
<dbReference type="EMBL" id="SLXK01000001">
    <property type="protein sequence ID" value="TCP32220.1"/>
    <property type="molecule type" value="Genomic_DNA"/>
</dbReference>
<keyword evidence="6 9" id="KW-0627">Porphyrin biosynthesis</keyword>
<dbReference type="SUPFAM" id="SSF69075">
    <property type="entry name" value="Glutamyl tRNA-reductase dimerization domain"/>
    <property type="match status" value="1"/>
</dbReference>
<dbReference type="PIRSF" id="PIRSF000445">
    <property type="entry name" value="4pyrrol_synth_GluRdtase"/>
    <property type="match status" value="1"/>
</dbReference>
<evidence type="ECO:0000256" key="10">
    <source>
        <dbReference type="PIRSR" id="PIRSR000445-1"/>
    </source>
</evidence>
<comment type="caution">
    <text evidence="19">The sequence shown here is derived from an EMBL/GenBank/DDBJ whole genome shotgun (WGS) entry which is preliminary data.</text>
</comment>
<evidence type="ECO:0000256" key="14">
    <source>
        <dbReference type="RuleBase" id="RU000584"/>
    </source>
</evidence>
<dbReference type="Pfam" id="PF01488">
    <property type="entry name" value="Shikimate_DH"/>
    <property type="match status" value="1"/>
</dbReference>